<evidence type="ECO:0000256" key="1">
    <source>
        <dbReference type="SAM" id="MobiDB-lite"/>
    </source>
</evidence>
<proteinExistence type="predicted"/>
<comment type="caution">
    <text evidence="2">The sequence shown here is derived from an EMBL/GenBank/DDBJ whole genome shotgun (WGS) entry which is preliminary data.</text>
</comment>
<feature type="compositionally biased region" description="Polar residues" evidence="1">
    <location>
        <begin position="77"/>
        <end position="91"/>
    </location>
</feature>
<accession>A0A4Q1BF01</accession>
<dbReference type="InParanoid" id="A0A4Q1BF01"/>
<keyword evidence="3" id="KW-1185">Reference proteome</keyword>
<gene>
    <name evidence="2" type="ORF">M231_06633</name>
</gene>
<organism evidence="2 3">
    <name type="scientific">Tremella mesenterica</name>
    <name type="common">Jelly fungus</name>
    <dbReference type="NCBI Taxonomy" id="5217"/>
    <lineage>
        <taxon>Eukaryota</taxon>
        <taxon>Fungi</taxon>
        <taxon>Dikarya</taxon>
        <taxon>Basidiomycota</taxon>
        <taxon>Agaricomycotina</taxon>
        <taxon>Tremellomycetes</taxon>
        <taxon>Tremellales</taxon>
        <taxon>Tremellaceae</taxon>
        <taxon>Tremella</taxon>
    </lineage>
</organism>
<feature type="region of interest" description="Disordered" evidence="1">
    <location>
        <begin position="77"/>
        <end position="147"/>
    </location>
</feature>
<feature type="compositionally biased region" description="Basic and acidic residues" evidence="1">
    <location>
        <begin position="92"/>
        <end position="106"/>
    </location>
</feature>
<evidence type="ECO:0000313" key="3">
    <source>
        <dbReference type="Proteomes" id="UP000289152"/>
    </source>
</evidence>
<dbReference type="AlphaFoldDB" id="A0A4Q1BF01"/>
<reference evidence="2 3" key="1">
    <citation type="submission" date="2016-06" db="EMBL/GenBank/DDBJ databases">
        <title>Evolution of pathogenesis and genome organization in the Tremellales.</title>
        <authorList>
            <person name="Cuomo C."/>
            <person name="Litvintseva A."/>
            <person name="Heitman J."/>
            <person name="Chen Y."/>
            <person name="Sun S."/>
            <person name="Springer D."/>
            <person name="Dromer F."/>
            <person name="Young S."/>
            <person name="Zeng Q."/>
            <person name="Chapman S."/>
            <person name="Gujja S."/>
            <person name="Saif S."/>
            <person name="Birren B."/>
        </authorList>
    </citation>
    <scope>NUCLEOTIDE SEQUENCE [LARGE SCALE GENOMIC DNA]</scope>
    <source>
        <strain evidence="2 3">ATCC 28783</strain>
    </source>
</reference>
<protein>
    <submittedName>
        <fullName evidence="2">Uncharacterized protein</fullName>
    </submittedName>
</protein>
<sequence>MTDEGNYHIETVFEEELRPVEIDGITHWISKPAQQSFQRQQTAPTFLGTTETQRQSWLSNNPSKIYQPEWEATYSSHVQTSDYDNQETGSYNEREQSTFEGRKDLTKTTTQTITKKSKRRVKRGTKDDRRSKKEETVVEVTEMNEED</sequence>
<dbReference type="VEuPathDB" id="FungiDB:TREMEDRAFT_65137"/>
<name>A0A4Q1BF01_TREME</name>
<feature type="compositionally biased region" description="Basic and acidic residues" evidence="1">
    <location>
        <begin position="124"/>
        <end position="136"/>
    </location>
</feature>
<dbReference type="EMBL" id="SDIL01000109">
    <property type="protein sequence ID" value="RXK36085.1"/>
    <property type="molecule type" value="Genomic_DNA"/>
</dbReference>
<dbReference type="Proteomes" id="UP000289152">
    <property type="component" value="Unassembled WGS sequence"/>
</dbReference>
<evidence type="ECO:0000313" key="2">
    <source>
        <dbReference type="EMBL" id="RXK36085.1"/>
    </source>
</evidence>